<dbReference type="PANTHER" id="PTHR37919:SF2">
    <property type="entry name" value="EXPERA DOMAIN-CONTAINING PROTEIN"/>
    <property type="match status" value="1"/>
</dbReference>
<proteinExistence type="predicted"/>
<evidence type="ECO:0000313" key="2">
    <source>
        <dbReference type="EMBL" id="KIP05673.1"/>
    </source>
</evidence>
<keyword evidence="1" id="KW-0472">Membrane</keyword>
<sequence length="181" mass="20975">MATKFPLWISIWFLATIPVIFWDAGYCFMRPRSMRGGDLHWIWSPYSLYQDIDYVYGLRAFENHEGFTNAQSFLNIVENLMNIAYLYLAHVKQSSIAPLLGFASIIMTLSKTILYWLNEYYCGGCSVGHNDLKTLVVYWIIPNGLWLVVPAFILYRLGKDIATSLRTVDRLEKKKVSGKRQ</sequence>
<dbReference type="PANTHER" id="PTHR37919">
    <property type="entry name" value="PROTEIN CBG05606"/>
    <property type="match status" value="1"/>
</dbReference>
<dbReference type="STRING" id="745531.A0A0C3PI72"/>
<dbReference type="OrthoDB" id="60858at2759"/>
<dbReference type="EMBL" id="KN840537">
    <property type="protein sequence ID" value="KIP05673.1"/>
    <property type="molecule type" value="Genomic_DNA"/>
</dbReference>
<feature type="transmembrane region" description="Helical" evidence="1">
    <location>
        <begin position="137"/>
        <end position="157"/>
    </location>
</feature>
<feature type="transmembrane region" description="Helical" evidence="1">
    <location>
        <begin position="6"/>
        <end position="29"/>
    </location>
</feature>
<reference evidence="2 3" key="1">
    <citation type="journal article" date="2014" name="PLoS Genet.">
        <title>Analysis of the Phlebiopsis gigantea genome, transcriptome and secretome provides insight into its pioneer colonization strategies of wood.</title>
        <authorList>
            <person name="Hori C."/>
            <person name="Ishida T."/>
            <person name="Igarashi K."/>
            <person name="Samejima M."/>
            <person name="Suzuki H."/>
            <person name="Master E."/>
            <person name="Ferreira P."/>
            <person name="Ruiz-Duenas F.J."/>
            <person name="Held B."/>
            <person name="Canessa P."/>
            <person name="Larrondo L.F."/>
            <person name="Schmoll M."/>
            <person name="Druzhinina I.S."/>
            <person name="Kubicek C.P."/>
            <person name="Gaskell J.A."/>
            <person name="Kersten P."/>
            <person name="St John F."/>
            <person name="Glasner J."/>
            <person name="Sabat G."/>
            <person name="Splinter BonDurant S."/>
            <person name="Syed K."/>
            <person name="Yadav J."/>
            <person name="Mgbeahuruike A.C."/>
            <person name="Kovalchuk A."/>
            <person name="Asiegbu F.O."/>
            <person name="Lackner G."/>
            <person name="Hoffmeister D."/>
            <person name="Rencoret J."/>
            <person name="Gutierrez A."/>
            <person name="Sun H."/>
            <person name="Lindquist E."/>
            <person name="Barry K."/>
            <person name="Riley R."/>
            <person name="Grigoriev I.V."/>
            <person name="Henrissat B."/>
            <person name="Kues U."/>
            <person name="Berka R.M."/>
            <person name="Martinez A.T."/>
            <person name="Covert S.F."/>
            <person name="Blanchette R.A."/>
            <person name="Cullen D."/>
        </authorList>
    </citation>
    <scope>NUCLEOTIDE SEQUENCE [LARGE SCALE GENOMIC DNA]</scope>
    <source>
        <strain evidence="2 3">11061_1 CR5-6</strain>
    </source>
</reference>
<evidence type="ECO:0000313" key="3">
    <source>
        <dbReference type="Proteomes" id="UP000053257"/>
    </source>
</evidence>
<keyword evidence="3" id="KW-1185">Reference proteome</keyword>
<dbReference type="Proteomes" id="UP000053257">
    <property type="component" value="Unassembled WGS sequence"/>
</dbReference>
<keyword evidence="1" id="KW-0812">Transmembrane</keyword>
<name>A0A0C3PI72_PHLG1</name>
<protein>
    <recommendedName>
        <fullName evidence="4">EXPERA domain-containing protein</fullName>
    </recommendedName>
</protein>
<evidence type="ECO:0000256" key="1">
    <source>
        <dbReference type="SAM" id="Phobius"/>
    </source>
</evidence>
<feature type="transmembrane region" description="Helical" evidence="1">
    <location>
        <begin position="96"/>
        <end position="117"/>
    </location>
</feature>
<dbReference type="HOGENOM" id="CLU_076143_2_1_1"/>
<evidence type="ECO:0008006" key="4">
    <source>
        <dbReference type="Google" id="ProtNLM"/>
    </source>
</evidence>
<accession>A0A0C3PI72</accession>
<dbReference type="AlphaFoldDB" id="A0A0C3PI72"/>
<gene>
    <name evidence="2" type="ORF">PHLGIDRAFT_107951</name>
</gene>
<keyword evidence="1" id="KW-1133">Transmembrane helix</keyword>
<organism evidence="2 3">
    <name type="scientific">Phlebiopsis gigantea (strain 11061_1 CR5-6)</name>
    <name type="common">White-rot fungus</name>
    <name type="synonym">Peniophora gigantea</name>
    <dbReference type="NCBI Taxonomy" id="745531"/>
    <lineage>
        <taxon>Eukaryota</taxon>
        <taxon>Fungi</taxon>
        <taxon>Dikarya</taxon>
        <taxon>Basidiomycota</taxon>
        <taxon>Agaricomycotina</taxon>
        <taxon>Agaricomycetes</taxon>
        <taxon>Polyporales</taxon>
        <taxon>Phanerochaetaceae</taxon>
        <taxon>Phlebiopsis</taxon>
    </lineage>
</organism>